<dbReference type="GO" id="GO:0003735">
    <property type="term" value="F:structural constituent of ribosome"/>
    <property type="evidence" value="ECO:0007669"/>
    <property type="project" value="InterPro"/>
</dbReference>
<dbReference type="GO" id="GO:0005763">
    <property type="term" value="C:mitochondrial small ribosomal subunit"/>
    <property type="evidence" value="ECO:0007669"/>
    <property type="project" value="TreeGrafter"/>
</dbReference>
<keyword evidence="4" id="KW-1185">Reference proteome</keyword>
<comment type="caution">
    <text evidence="3">The sequence shown here is derived from an EMBL/GenBank/DDBJ whole genome shotgun (WGS) entry which is preliminary data.</text>
</comment>
<dbReference type="InterPro" id="IPR037177">
    <property type="entry name" value="DLC_sf"/>
</dbReference>
<dbReference type="InterPro" id="IPR005706">
    <property type="entry name" value="Ribosomal_uS2_bac/mit/plastid"/>
</dbReference>
<feature type="compositionally biased region" description="Low complexity" evidence="2">
    <location>
        <begin position="88"/>
        <end position="104"/>
    </location>
</feature>
<feature type="coiled-coil region" evidence="1">
    <location>
        <begin position="662"/>
        <end position="696"/>
    </location>
</feature>
<feature type="compositionally biased region" description="Gly residues" evidence="2">
    <location>
        <begin position="520"/>
        <end position="529"/>
    </location>
</feature>
<feature type="region of interest" description="Disordered" evidence="2">
    <location>
        <begin position="69"/>
        <end position="104"/>
    </location>
</feature>
<evidence type="ECO:0000313" key="4">
    <source>
        <dbReference type="Proteomes" id="UP000612055"/>
    </source>
</evidence>
<evidence type="ECO:0000256" key="1">
    <source>
        <dbReference type="SAM" id="Coils"/>
    </source>
</evidence>
<organism evidence="3 4">
    <name type="scientific">Edaphochlamys debaryana</name>
    <dbReference type="NCBI Taxonomy" id="47281"/>
    <lineage>
        <taxon>Eukaryota</taxon>
        <taxon>Viridiplantae</taxon>
        <taxon>Chlorophyta</taxon>
        <taxon>core chlorophytes</taxon>
        <taxon>Chlorophyceae</taxon>
        <taxon>CS clade</taxon>
        <taxon>Chlamydomonadales</taxon>
        <taxon>Chlamydomonadales incertae sedis</taxon>
        <taxon>Edaphochlamys</taxon>
    </lineage>
</organism>
<protein>
    <submittedName>
        <fullName evidence="3">Uncharacterized protein</fullName>
    </submittedName>
</protein>
<name>A0A835XWJ8_9CHLO</name>
<dbReference type="SUPFAM" id="SSF52313">
    <property type="entry name" value="Ribosomal protein S2"/>
    <property type="match status" value="1"/>
</dbReference>
<feature type="region of interest" description="Disordered" evidence="2">
    <location>
        <begin position="410"/>
        <end position="437"/>
    </location>
</feature>
<feature type="region of interest" description="Disordered" evidence="2">
    <location>
        <begin position="502"/>
        <end position="529"/>
    </location>
</feature>
<dbReference type="PANTHER" id="PTHR12534:SF0">
    <property type="entry name" value="SMALL RIBOSOMAL SUBUNIT PROTEIN US2M"/>
    <property type="match status" value="1"/>
</dbReference>
<dbReference type="Gene3D" id="3.40.50.10490">
    <property type="entry name" value="Glucose-6-phosphate isomerase like protein, domain 1"/>
    <property type="match status" value="1"/>
</dbReference>
<dbReference type="AlphaFoldDB" id="A0A835XWJ8"/>
<evidence type="ECO:0000313" key="3">
    <source>
        <dbReference type="EMBL" id="KAG2491129.1"/>
    </source>
</evidence>
<keyword evidence="1" id="KW-0175">Coiled coil</keyword>
<feature type="compositionally biased region" description="Low complexity" evidence="2">
    <location>
        <begin position="504"/>
        <end position="519"/>
    </location>
</feature>
<feature type="compositionally biased region" description="Low complexity" evidence="2">
    <location>
        <begin position="418"/>
        <end position="431"/>
    </location>
</feature>
<dbReference type="InterPro" id="IPR023591">
    <property type="entry name" value="Ribosomal_uS2_flav_dom_sf"/>
</dbReference>
<dbReference type="GO" id="GO:0007017">
    <property type="term" value="P:microtubule-based process"/>
    <property type="evidence" value="ECO:0007669"/>
    <property type="project" value="InterPro"/>
</dbReference>
<dbReference type="PANTHER" id="PTHR12534">
    <property type="entry name" value="30S RIBOSOMAL PROTEIN S2 PROKARYOTIC AND ORGANELLAR"/>
    <property type="match status" value="1"/>
</dbReference>
<dbReference type="GO" id="GO:0006412">
    <property type="term" value="P:translation"/>
    <property type="evidence" value="ECO:0007669"/>
    <property type="project" value="InterPro"/>
</dbReference>
<dbReference type="GO" id="GO:0030286">
    <property type="term" value="C:dynein complex"/>
    <property type="evidence" value="ECO:0007669"/>
    <property type="project" value="InterPro"/>
</dbReference>
<sequence length="914" mass="96324">MLARLAALGRPATSEAATAVARAASIAGWQPGALAAELFPSLRDGGHDASTSYTADHEARNPFLSQRRCHATRAAAATHAPSSPPQPASSKPAAPAAASDPSDPLSSLDMEALLAAIVHPLPVGRVRNPALFAGAPGASAPVVEMGGNPGALFFDPSATLSSTLRALHVIQHTLRSDGHVLVVNSNPALRPLLKEAARLCINSNVWFWHEDWVPGVLNKNAQGGLRSVLGDAHQPSRALLAKQGLKLSNPLVPTYGPAALRAADPVPRLSAADVAQLTDAVRTGRLSVENANVRELGVQRTKARAALMGLLAARSAEARLRPAGSLNYRGRGVEGSGGRELALVVCMDLSYGGEAVQEAYDINVPTVSLLNGHSDASRVTFPVFASEAHAGFQHFFLDWMLRAVNLPPQGAGKRAKGANKQQQQAAAGAAEGKAEAGAKRPLPAAPCMASMQQQAGLGRLRRERGCGRGCARTVRAVTGPRVALPLPPQVCGVCGVLHPPPADPAEGAEAQGPAAAAQRGGSGGAGGGGWPLGLGPLARRARRYWRRIAAGLAGVAVMTVVIIRYERRIEAIQKEEHKRREGLKLKLKEAEACAFKEQRRVVELQTKNAGLEKDLEDCSKPLVIAGEWAACTQKGHVIAQQWFSLEGERQKFSDYHNLKHKVEELEKSAGSMEGLMQQLRAAKKCSAQERDRLAAELQRTAEDLKSTTTGLEILRSKLVKAEARALCADELVVKLQDQQRKVTALEEKVKGLERIRATKAEAKLRTVQGSLDLMAGKLLGVDTAMAAVLKGASSSSASMTAAILESSGTLQPQSAAAAVPLVAQELGATIKPNTDQPPALQLATLKEVDQVLKANPAPDNLSEAISEAMSAKHGGRWSCIQLGAGSSSVTTQPGAYMSVEVRGKDFVVFRGKHD</sequence>
<evidence type="ECO:0000256" key="2">
    <source>
        <dbReference type="SAM" id="MobiDB-lite"/>
    </source>
</evidence>
<gene>
    <name evidence="3" type="ORF">HYH03_010572</name>
</gene>
<reference evidence="3" key="1">
    <citation type="journal article" date="2020" name="bioRxiv">
        <title>Comparative genomics of Chlamydomonas.</title>
        <authorList>
            <person name="Craig R.J."/>
            <person name="Hasan A.R."/>
            <person name="Ness R.W."/>
            <person name="Keightley P.D."/>
        </authorList>
    </citation>
    <scope>NUCLEOTIDE SEQUENCE</scope>
    <source>
        <strain evidence="3">CCAP 11/70</strain>
    </source>
</reference>
<dbReference type="EMBL" id="JAEHOE010000056">
    <property type="protein sequence ID" value="KAG2491129.1"/>
    <property type="molecule type" value="Genomic_DNA"/>
</dbReference>
<accession>A0A835XWJ8</accession>
<dbReference type="OrthoDB" id="2320368at2759"/>
<dbReference type="Proteomes" id="UP000612055">
    <property type="component" value="Unassembled WGS sequence"/>
</dbReference>
<proteinExistence type="predicted"/>
<dbReference type="Gene3D" id="3.30.740.10">
    <property type="entry name" value="Protein Inhibitor Of Neuronal Nitric Oxide Synthase"/>
    <property type="match status" value="1"/>
</dbReference>
<feature type="coiled-coil region" evidence="1">
    <location>
        <begin position="728"/>
        <end position="755"/>
    </location>
</feature>